<dbReference type="CDD" id="cd01647">
    <property type="entry name" value="RT_LTR"/>
    <property type="match status" value="1"/>
</dbReference>
<feature type="compositionally biased region" description="Basic and acidic residues" evidence="8">
    <location>
        <begin position="1192"/>
        <end position="1201"/>
    </location>
</feature>
<dbReference type="PROSITE" id="PS50994">
    <property type="entry name" value="INTEGRASE"/>
    <property type="match status" value="2"/>
</dbReference>
<keyword evidence="2" id="KW-0808">Transferase</keyword>
<keyword evidence="12" id="KW-1185">Reference proteome</keyword>
<dbReference type="Proteomes" id="UP001235939">
    <property type="component" value="Chromosome 15"/>
</dbReference>
<evidence type="ECO:0000256" key="2">
    <source>
        <dbReference type="ARBA" id="ARBA00022679"/>
    </source>
</evidence>
<dbReference type="Pfam" id="PF17921">
    <property type="entry name" value="Integrase_H2C2"/>
    <property type="match status" value="2"/>
</dbReference>
<keyword evidence="6" id="KW-0378">Hydrolase</keyword>
<keyword evidence="7" id="KW-0695">RNA-directed DNA polymerase</keyword>
<gene>
    <name evidence="11" type="ORF">LAZ67_15002079</name>
</gene>
<dbReference type="InterPro" id="IPR021109">
    <property type="entry name" value="Peptidase_aspartic_dom_sf"/>
</dbReference>
<evidence type="ECO:0000256" key="7">
    <source>
        <dbReference type="ARBA" id="ARBA00022918"/>
    </source>
</evidence>
<dbReference type="InterPro" id="IPR041373">
    <property type="entry name" value="RT_RNaseH"/>
</dbReference>
<evidence type="ECO:0000256" key="4">
    <source>
        <dbReference type="ARBA" id="ARBA00022722"/>
    </source>
</evidence>
<evidence type="ECO:0000256" key="8">
    <source>
        <dbReference type="SAM" id="MobiDB-lite"/>
    </source>
</evidence>
<dbReference type="PROSITE" id="PS50878">
    <property type="entry name" value="RT_POL"/>
    <property type="match status" value="1"/>
</dbReference>
<dbReference type="Gene3D" id="3.30.70.270">
    <property type="match status" value="2"/>
</dbReference>
<dbReference type="InterPro" id="IPR043128">
    <property type="entry name" value="Rev_trsase/Diguanyl_cyclase"/>
</dbReference>
<dbReference type="Pfam" id="PF17917">
    <property type="entry name" value="RT_RNaseH"/>
    <property type="match status" value="2"/>
</dbReference>
<feature type="compositionally biased region" description="Polar residues" evidence="8">
    <location>
        <begin position="1227"/>
        <end position="1236"/>
    </location>
</feature>
<dbReference type="EC" id="2.7.7.49" evidence="1"/>
<feature type="domain" description="Reverse transcriptase" evidence="9">
    <location>
        <begin position="437"/>
        <end position="616"/>
    </location>
</feature>
<dbReference type="Pfam" id="PF00078">
    <property type="entry name" value="RVT_1"/>
    <property type="match status" value="1"/>
</dbReference>
<dbReference type="EMBL" id="CP092877">
    <property type="protein sequence ID" value="UYV77733.1"/>
    <property type="molecule type" value="Genomic_DNA"/>
</dbReference>
<dbReference type="InterPro" id="IPR012337">
    <property type="entry name" value="RNaseH-like_sf"/>
</dbReference>
<feature type="region of interest" description="Disordered" evidence="8">
    <location>
        <begin position="2081"/>
        <end position="2122"/>
    </location>
</feature>
<feature type="domain" description="Integrase catalytic" evidence="10">
    <location>
        <begin position="1842"/>
        <end position="2007"/>
    </location>
</feature>
<dbReference type="SUPFAM" id="SSF53098">
    <property type="entry name" value="Ribonuclease H-like"/>
    <property type="match status" value="3"/>
</dbReference>
<keyword evidence="5" id="KW-0255">Endonuclease</keyword>
<evidence type="ECO:0000259" key="9">
    <source>
        <dbReference type="PROSITE" id="PS50878"/>
    </source>
</evidence>
<dbReference type="CDD" id="cd09274">
    <property type="entry name" value="RNase_HI_RT_Ty3"/>
    <property type="match status" value="2"/>
</dbReference>
<evidence type="ECO:0000256" key="1">
    <source>
        <dbReference type="ARBA" id="ARBA00012493"/>
    </source>
</evidence>
<dbReference type="InterPro" id="IPR050951">
    <property type="entry name" value="Retrovirus_Pol_polyprotein"/>
</dbReference>
<dbReference type="Gene3D" id="3.10.10.10">
    <property type="entry name" value="HIV Type 1 Reverse Transcriptase, subunit A, domain 1"/>
    <property type="match status" value="1"/>
</dbReference>
<evidence type="ECO:0000313" key="12">
    <source>
        <dbReference type="Proteomes" id="UP001235939"/>
    </source>
</evidence>
<evidence type="ECO:0000256" key="3">
    <source>
        <dbReference type="ARBA" id="ARBA00022695"/>
    </source>
</evidence>
<dbReference type="Gene3D" id="3.30.420.10">
    <property type="entry name" value="Ribonuclease H-like superfamily/Ribonuclease H"/>
    <property type="match status" value="3"/>
</dbReference>
<evidence type="ECO:0000313" key="11">
    <source>
        <dbReference type="EMBL" id="UYV77733.1"/>
    </source>
</evidence>
<dbReference type="SUPFAM" id="SSF56672">
    <property type="entry name" value="DNA/RNA polymerases"/>
    <property type="match status" value="2"/>
</dbReference>
<accession>A0ABY6L9C3</accession>
<dbReference type="InterPro" id="IPR001584">
    <property type="entry name" value="Integrase_cat-core"/>
</dbReference>
<dbReference type="Pfam" id="PF13975">
    <property type="entry name" value="gag-asp_proteas"/>
    <property type="match status" value="1"/>
</dbReference>
<dbReference type="InterPro" id="IPR043502">
    <property type="entry name" value="DNA/RNA_pol_sf"/>
</dbReference>
<feature type="region of interest" description="Disordered" evidence="8">
    <location>
        <begin position="1192"/>
        <end position="1236"/>
    </location>
</feature>
<organism evidence="11 12">
    <name type="scientific">Cordylochernes scorpioides</name>
    <dbReference type="NCBI Taxonomy" id="51811"/>
    <lineage>
        <taxon>Eukaryota</taxon>
        <taxon>Metazoa</taxon>
        <taxon>Ecdysozoa</taxon>
        <taxon>Arthropoda</taxon>
        <taxon>Chelicerata</taxon>
        <taxon>Arachnida</taxon>
        <taxon>Pseudoscorpiones</taxon>
        <taxon>Cheliferoidea</taxon>
        <taxon>Chernetidae</taxon>
        <taxon>Cordylochernes</taxon>
    </lineage>
</organism>
<dbReference type="InterPro" id="IPR041588">
    <property type="entry name" value="Integrase_H2C2"/>
</dbReference>
<dbReference type="PANTHER" id="PTHR37984">
    <property type="entry name" value="PROTEIN CBG26694"/>
    <property type="match status" value="1"/>
</dbReference>
<evidence type="ECO:0000256" key="6">
    <source>
        <dbReference type="ARBA" id="ARBA00022801"/>
    </source>
</evidence>
<keyword evidence="3" id="KW-0548">Nucleotidyltransferase</keyword>
<dbReference type="PANTHER" id="PTHR37984:SF5">
    <property type="entry name" value="PROTEIN NYNRIN-LIKE"/>
    <property type="match status" value="1"/>
</dbReference>
<feature type="domain" description="Integrase catalytic" evidence="10">
    <location>
        <begin position="943"/>
        <end position="1103"/>
    </location>
</feature>
<dbReference type="InterPro" id="IPR000477">
    <property type="entry name" value="RT_dom"/>
</dbReference>
<dbReference type="SUPFAM" id="SSF50630">
    <property type="entry name" value="Acid proteases"/>
    <property type="match status" value="1"/>
</dbReference>
<dbReference type="Pfam" id="PF00665">
    <property type="entry name" value="rve"/>
    <property type="match status" value="2"/>
</dbReference>
<evidence type="ECO:0000259" key="10">
    <source>
        <dbReference type="PROSITE" id="PS50994"/>
    </source>
</evidence>
<reference evidence="11 12" key="1">
    <citation type="submission" date="2022-01" db="EMBL/GenBank/DDBJ databases">
        <title>A chromosomal length assembly of Cordylochernes scorpioides.</title>
        <authorList>
            <person name="Zeh D."/>
            <person name="Zeh J."/>
        </authorList>
    </citation>
    <scope>NUCLEOTIDE SEQUENCE [LARGE SCALE GENOMIC DNA]</scope>
    <source>
        <strain evidence="11">IN4F17</strain>
        <tissue evidence="11">Whole Body</tissue>
    </source>
</reference>
<feature type="region of interest" description="Disordered" evidence="8">
    <location>
        <begin position="1360"/>
        <end position="1388"/>
    </location>
</feature>
<keyword evidence="4" id="KW-0540">Nuclease</keyword>
<dbReference type="Gene3D" id="2.40.70.10">
    <property type="entry name" value="Acid Proteases"/>
    <property type="match status" value="1"/>
</dbReference>
<protein>
    <recommendedName>
        <fullName evidence="1">RNA-directed DNA polymerase</fullName>
        <ecNumber evidence="1">2.7.7.49</ecNumber>
    </recommendedName>
</protein>
<sequence length="2524" mass="290414">MAENPNNRLQKFNGSKSAIRPESWIKLYDFENNSLKEDEKIKNLMYYLTDSALEWYADEIISNPAIKRWEVVKEKLIQRFGSYNANPIVSASHRRLKREESIENYFQDKIRLLNQTHLTKEEKIHLLTDGLPNDWKDLIVAAQPTDATKWFHIAASIEQNRASIQFKPKNKIHLATKNNDSRKNVCPFWCPICSKKGIKIKHWVTDCEDYDPNYKKDRPNQNTSVKQVCGAPELLNVSTLTNTPTQGAFKLINISVEVNGIPAQAFVDTGATVSIINWRLFKRTRLQLQPNSDIHISQADGVTRTCGSLQTKVRIDKLIKPVTLHVMKNFKYPLLIGLDVASLFNLLIDVRDKTIYTKFDGLQNPILVNHLEEIREHELKELLEHYRNVFSQHAIDLGKVAIQHKIITKSEQPISLRPYRRPLKEYEEIAEQVKELLEHKLIRISDSPWAFPVVMVPKKDGNKRMCIDYRRLNEITLDDRQPLPHIQDMFDRLHGSRFFSTLDVAWGYWQIEMDPQSIQKTAFVTNDGHYEFLVMPFGLKNAASTFQRIIQHILGELLWKGTCSFQDDILVYTKTWQEHIELLSKVFDKLRQYNMKLKLSKCIFGRTEVKYLGHIISHNQLKPDPGKVKSIQDFPRPDTVKKVRQFMGLANYYRKFVKDFSKISFPLVRLTRKNQPFIWNEEVEESFAKLKMALSTKPVLAIHNPDYPSKVYTDASKYGIGAILTQIGPDNEEHVIAYYSKTLQPHQENYSAYEMECLAVIQATDHFHVYIENQPFEIITDHAALQWLFTMKKPKPKYFRWILSLSSKSCNIVHRSGKQQTHVDALSRLPVVNIATQELQEHQQNSDLSFLKNSHTHDGVVMIKQKGIFKAVVPNSLTKKILEEYHDSLSHPSITKTCKLITQCYWWKGITTDIKNYVRSCKSCQLVKVRHEPTLGEMITPTSNIQPLQMIGCDTIVLGTAAANTKHKFIQVFVDHATRYLWAYPTITNTAQAVTQCLDKIIKSVNSINTILTDNGKNFISKEFNKFLSLQGIKHTYTSPYHPQCNGICEKLNDTIMTKLRIAVLEKPRCKWSTLLPQVVKNYNSTPHDVTGFSPLFLMYGIGNVPEFADQTPITIEEARKKASLRTEQSRSKWKIKHDSHHPKYVFKEGDLVIRKIAFNDPRLIKTSPKYEGPFVIQKKISDVTYDISLKDQKQARRMEEQTEQSNESTGPSVPKQETTFEEEETSPPQGTSADPLTQIADALSKLLIARSPREIDVSPYHGTFEAQSFFDNFDAQADRAELTYTDRLRKLPCYLQEDYYQNKTVMGMKLNLPSDILIESLTEGLPVTDQRLIATVQPNTIKEWFDLVSRIRRTQCATSATYQRQVDKAPHPTYHNPPPRYNNQRSSRVTYQDNKGQQVEDMLTDLDLTPLNNENNTYLSESTGTESAIDITALNYNIAPTTQWKILKKNLEELCNEELNHRTIDKKLEKFSSNISKAAKVSIPRGKRHFLSGLMKDQPYDTIIQRIKLHLDPKKKVIPQRCRFLKRIQQEGESISEYLRELKHLAINCNFGDMLGTMMRDRFVAGIKLESLQKKLLQENDDVTLDKIKRVSTIIVWCSKGLSGKGEKEALAIIWACERFQDFLLGKRFRIETDHKPLIPLFSTKELSSLTPRLQRFRMRMMRFGFEIVHIPGKELLDADALSRQPLLTTEGGEDERLTSAHINAVLSCITDKDEMLTRIFVAQQEDTTLKAVVNYLEQGWPDKKKISQALLSYWHVKDELGVQNGLLMRGCRLVIPASMKLEILDKLHAGHFGITKTRLRARETVWWPGISEEIAETVRKCSVCIQEAVSRHEPLIPTKFPTRPWQRIGMDLFKFENKWYLVVIDYYSRFPEMVQLDRLTANVVVRSCKSIFARHGIPETVVSDNGTQFGTAREFANFAKQYGFTHITSSPRFPQSNGMAEAGVKIAKLILKKNQDPSLGLLEYRSTPLENGYSPAELLMGRKLRTTLPIAPENLNPRLVDSQNLKRKEERRRKDMKSRYDRRCGARDMEELSEGDTVWITDMRIWGIIKQKASTPRSYMVDTPVGTIRRNRFHLRKGDAVQYPDDPSTPTFSGGGGLVKNEKTPAVDYPSGDSDDGQIRTRNNRPLIQIFSPHKPIPICGSSRIKRWSLKLAAFNYTVEFRKTSDNSNVDALSRLPLESSVRESLDEDQVLLRKLNEVPFSFMEVAYETPQVLRNVIEGNWKFTRVCVPRENPLAPYYNINEELSLEFGCLQWRERVVISQKLIPLILNDLHEIHMGIVKMEMIARRYFLITEDSLSPVNSSKFTKMNGIRHTKTSPYNPSTNGLAERYVREFKNLLRKNNGKDDLETNLQRFLFAHRAFPQTVIKEFPRGTANKEKFKIKILEFNTKMGNPREVFHEAVRRQEQFTTGCEVYFRNYATGPKWKKEVPVVTSGNKEETASVHVPSCTPIPGPVAVHVPSCTPKPSLPLCKCPSAVLDLRVPGNPQTDWTLHKIDLDPEQLLYTPKIVDNAATAVIEMHGDI</sequence>
<dbReference type="InterPro" id="IPR036397">
    <property type="entry name" value="RNaseH_sf"/>
</dbReference>
<proteinExistence type="predicted"/>
<dbReference type="CDD" id="cd00303">
    <property type="entry name" value="retropepsin_like"/>
    <property type="match status" value="1"/>
</dbReference>
<evidence type="ECO:0000256" key="5">
    <source>
        <dbReference type="ARBA" id="ARBA00022759"/>
    </source>
</evidence>
<name>A0ABY6L9C3_9ARAC</name>
<dbReference type="Gene3D" id="1.10.340.70">
    <property type="match status" value="2"/>
</dbReference>